<dbReference type="CDD" id="cd06225">
    <property type="entry name" value="HAMP"/>
    <property type="match status" value="1"/>
</dbReference>
<keyword evidence="4" id="KW-1003">Cell membrane</keyword>
<dbReference type="FunFam" id="1.10.287.130:FF:000001">
    <property type="entry name" value="Two-component sensor histidine kinase"/>
    <property type="match status" value="1"/>
</dbReference>
<dbReference type="SMART" id="SM00387">
    <property type="entry name" value="HATPase_c"/>
    <property type="match status" value="1"/>
</dbReference>
<dbReference type="SMART" id="SM00388">
    <property type="entry name" value="HisKA"/>
    <property type="match status" value="1"/>
</dbReference>
<keyword evidence="11 15" id="KW-1133">Transmembrane helix</keyword>
<dbReference type="InterPro" id="IPR004358">
    <property type="entry name" value="Sig_transdc_His_kin-like_C"/>
</dbReference>
<dbReference type="InterPro" id="IPR003660">
    <property type="entry name" value="HAMP_dom"/>
</dbReference>
<evidence type="ECO:0000256" key="4">
    <source>
        <dbReference type="ARBA" id="ARBA00022475"/>
    </source>
</evidence>
<evidence type="ECO:0000256" key="8">
    <source>
        <dbReference type="ARBA" id="ARBA00022741"/>
    </source>
</evidence>
<dbReference type="Gene3D" id="3.30.450.20">
    <property type="entry name" value="PAS domain"/>
    <property type="match status" value="1"/>
</dbReference>
<dbReference type="GO" id="GO:0000155">
    <property type="term" value="F:phosphorelay sensor kinase activity"/>
    <property type="evidence" value="ECO:0007669"/>
    <property type="project" value="InterPro"/>
</dbReference>
<dbReference type="AlphaFoldDB" id="A0A3P7NZ59"/>
<reference evidence="18 19" key="1">
    <citation type="submission" date="2018-09" db="EMBL/GenBank/DDBJ databases">
        <authorList>
            <person name="Postec A."/>
        </authorList>
    </citation>
    <scope>NUCLEOTIDE SEQUENCE [LARGE SCALE GENOMIC DNA]</scope>
    <source>
        <strain evidence="18">70B-A</strain>
    </source>
</reference>
<keyword evidence="5" id="KW-0597">Phosphoprotein</keyword>
<dbReference type="SMART" id="SM00304">
    <property type="entry name" value="HAMP"/>
    <property type="match status" value="1"/>
</dbReference>
<feature type="transmembrane region" description="Helical" evidence="15">
    <location>
        <begin position="173"/>
        <end position="192"/>
    </location>
</feature>
<evidence type="ECO:0000256" key="12">
    <source>
        <dbReference type="ARBA" id="ARBA00023012"/>
    </source>
</evidence>
<dbReference type="OrthoDB" id="9813151at2"/>
<dbReference type="Gene3D" id="1.10.287.130">
    <property type="match status" value="1"/>
</dbReference>
<accession>A0A3P7NZ59</accession>
<evidence type="ECO:0000256" key="3">
    <source>
        <dbReference type="ARBA" id="ARBA00012438"/>
    </source>
</evidence>
<evidence type="ECO:0000256" key="11">
    <source>
        <dbReference type="ARBA" id="ARBA00022989"/>
    </source>
</evidence>
<keyword evidence="12" id="KW-0902">Two-component regulatory system</keyword>
<dbReference type="InterPro" id="IPR005467">
    <property type="entry name" value="His_kinase_dom"/>
</dbReference>
<comment type="catalytic activity">
    <reaction evidence="1">
        <text>ATP + protein L-histidine = ADP + protein N-phospho-L-histidine.</text>
        <dbReference type="EC" id="2.7.13.3"/>
    </reaction>
</comment>
<evidence type="ECO:0000259" key="16">
    <source>
        <dbReference type="PROSITE" id="PS50109"/>
    </source>
</evidence>
<keyword evidence="13 15" id="KW-0472">Membrane</keyword>
<dbReference type="PROSITE" id="PS50885">
    <property type="entry name" value="HAMP"/>
    <property type="match status" value="1"/>
</dbReference>
<evidence type="ECO:0000256" key="6">
    <source>
        <dbReference type="ARBA" id="ARBA00022679"/>
    </source>
</evidence>
<evidence type="ECO:0000256" key="10">
    <source>
        <dbReference type="ARBA" id="ARBA00022840"/>
    </source>
</evidence>
<dbReference type="SUPFAM" id="SSF103190">
    <property type="entry name" value="Sensory domain-like"/>
    <property type="match status" value="1"/>
</dbReference>
<dbReference type="CDD" id="cd00082">
    <property type="entry name" value="HisKA"/>
    <property type="match status" value="1"/>
</dbReference>
<dbReference type="PANTHER" id="PTHR45528">
    <property type="entry name" value="SENSOR HISTIDINE KINASE CPXA"/>
    <property type="match status" value="1"/>
</dbReference>
<dbReference type="Pfam" id="PF02518">
    <property type="entry name" value="HATPase_c"/>
    <property type="match status" value="1"/>
</dbReference>
<keyword evidence="6" id="KW-0808">Transferase</keyword>
<evidence type="ECO:0000256" key="7">
    <source>
        <dbReference type="ARBA" id="ARBA00022692"/>
    </source>
</evidence>
<feature type="transmembrane region" description="Helical" evidence="15">
    <location>
        <begin position="12"/>
        <end position="37"/>
    </location>
</feature>
<evidence type="ECO:0000256" key="2">
    <source>
        <dbReference type="ARBA" id="ARBA00004651"/>
    </source>
</evidence>
<dbReference type="SUPFAM" id="SSF55874">
    <property type="entry name" value="ATPase domain of HSP90 chaperone/DNA topoisomerase II/histidine kinase"/>
    <property type="match status" value="1"/>
</dbReference>
<dbReference type="SUPFAM" id="SSF47384">
    <property type="entry name" value="Homodimeric domain of signal transducing histidine kinase"/>
    <property type="match status" value="1"/>
</dbReference>
<dbReference type="InterPro" id="IPR003661">
    <property type="entry name" value="HisK_dim/P_dom"/>
</dbReference>
<dbReference type="InterPro" id="IPR036890">
    <property type="entry name" value="HATPase_C_sf"/>
</dbReference>
<evidence type="ECO:0000259" key="17">
    <source>
        <dbReference type="PROSITE" id="PS50885"/>
    </source>
</evidence>
<dbReference type="InterPro" id="IPR003594">
    <property type="entry name" value="HATPase_dom"/>
</dbReference>
<feature type="domain" description="HAMP" evidence="17">
    <location>
        <begin position="194"/>
        <end position="246"/>
    </location>
</feature>
<dbReference type="InterPro" id="IPR029151">
    <property type="entry name" value="Sensor-like_sf"/>
</dbReference>
<evidence type="ECO:0000256" key="9">
    <source>
        <dbReference type="ARBA" id="ARBA00022777"/>
    </source>
</evidence>
<keyword evidence="10" id="KW-0067">ATP-binding</keyword>
<evidence type="ECO:0000256" key="15">
    <source>
        <dbReference type="SAM" id="Phobius"/>
    </source>
</evidence>
<feature type="domain" description="Histidine kinase" evidence="16">
    <location>
        <begin position="254"/>
        <end position="471"/>
    </location>
</feature>
<keyword evidence="8" id="KW-0547">Nucleotide-binding</keyword>
<dbReference type="GO" id="GO:0005886">
    <property type="term" value="C:plasma membrane"/>
    <property type="evidence" value="ECO:0007669"/>
    <property type="project" value="UniProtKB-SubCell"/>
</dbReference>
<feature type="coiled-coil region" evidence="14">
    <location>
        <begin position="227"/>
        <end position="254"/>
    </location>
</feature>
<evidence type="ECO:0000256" key="5">
    <source>
        <dbReference type="ARBA" id="ARBA00022553"/>
    </source>
</evidence>
<sequence>MFKTFTGRFFAIYAMTTLVIFLLLFGVLTQIISNYFIENHYNMMLEESRILSDQFIETYKARTLTDLNFNYQLTATSRYIDSRIMILDENHRVFKDTQVTGKSLVGHKLNHPIVRSVFEGKQMSETGTFGDLYDQLVLTTAYPIYSGDRVIGAVIINSPYPTLRENINNIYQMTLFSLLVLLAATFISTYVYSKSISNTISELNDRVQAIANGDFSSHVILSTDNEIGQLANNINHMASELEKLEDMRKDFIANISHDFRSPLTSIKGFVQAILDGTIPYERQGKYLNIVLDETERLTKLTNDILLLTKMENNTVQLNKTHYDLHQDIRKILFQFEQKILDKRIDFTLLIDQQELFVFADMNQIQRVLTNLIDNAIKFCSPEDTIIVETTVLSGKVEVSIKDSGPGISEEDIKYIWDRFHKADRSRGKDKKGIGLGLSIVREIVKAHNETIDVYSQEGKGTTFVFTLPLSHHT</sequence>
<gene>
    <name evidence="18" type="ORF">PATL70BA_2361</name>
</gene>
<dbReference type="CDD" id="cd00075">
    <property type="entry name" value="HATPase"/>
    <property type="match status" value="1"/>
</dbReference>
<proteinExistence type="predicted"/>
<dbReference type="Gene3D" id="1.10.8.500">
    <property type="entry name" value="HAMP domain in histidine kinase"/>
    <property type="match status" value="1"/>
</dbReference>
<dbReference type="InterPro" id="IPR050398">
    <property type="entry name" value="HssS/ArlS-like"/>
</dbReference>
<dbReference type="Gene3D" id="3.30.565.10">
    <property type="entry name" value="Histidine kinase-like ATPase, C-terminal domain"/>
    <property type="match status" value="1"/>
</dbReference>
<dbReference type="KEGG" id="cbar:PATL70BA_2361"/>
<dbReference type="PANTHER" id="PTHR45528:SF1">
    <property type="entry name" value="SENSOR HISTIDINE KINASE CPXA"/>
    <property type="match status" value="1"/>
</dbReference>
<dbReference type="EC" id="2.7.13.3" evidence="3"/>
<evidence type="ECO:0000313" key="18">
    <source>
        <dbReference type="EMBL" id="VDN48255.1"/>
    </source>
</evidence>
<protein>
    <recommendedName>
        <fullName evidence="3">histidine kinase</fullName>
        <ecNumber evidence="3">2.7.13.3</ecNumber>
    </recommendedName>
</protein>
<dbReference type="PROSITE" id="PS50109">
    <property type="entry name" value="HIS_KIN"/>
    <property type="match status" value="1"/>
</dbReference>
<keyword evidence="9 18" id="KW-0418">Kinase</keyword>
<comment type="subcellular location">
    <subcellularLocation>
        <location evidence="2">Cell membrane</location>
        <topology evidence="2">Multi-pass membrane protein</topology>
    </subcellularLocation>
</comment>
<dbReference type="Proteomes" id="UP000279029">
    <property type="component" value="Chromosome"/>
</dbReference>
<dbReference type="SUPFAM" id="SSF158472">
    <property type="entry name" value="HAMP domain-like"/>
    <property type="match status" value="1"/>
</dbReference>
<evidence type="ECO:0000313" key="19">
    <source>
        <dbReference type="Proteomes" id="UP000279029"/>
    </source>
</evidence>
<dbReference type="Pfam" id="PF00672">
    <property type="entry name" value="HAMP"/>
    <property type="match status" value="1"/>
</dbReference>
<dbReference type="FunFam" id="3.30.565.10:FF:000006">
    <property type="entry name" value="Sensor histidine kinase WalK"/>
    <property type="match status" value="1"/>
</dbReference>
<dbReference type="InterPro" id="IPR036097">
    <property type="entry name" value="HisK_dim/P_sf"/>
</dbReference>
<evidence type="ECO:0000256" key="13">
    <source>
        <dbReference type="ARBA" id="ARBA00023136"/>
    </source>
</evidence>
<dbReference type="GO" id="GO:0005524">
    <property type="term" value="F:ATP binding"/>
    <property type="evidence" value="ECO:0007669"/>
    <property type="project" value="UniProtKB-KW"/>
</dbReference>
<organism evidence="18 19">
    <name type="scientific">Petrocella atlantisensis</name>
    <dbReference type="NCBI Taxonomy" id="2173034"/>
    <lineage>
        <taxon>Bacteria</taxon>
        <taxon>Bacillati</taxon>
        <taxon>Bacillota</taxon>
        <taxon>Clostridia</taxon>
        <taxon>Lachnospirales</taxon>
        <taxon>Vallitaleaceae</taxon>
        <taxon>Petrocella</taxon>
    </lineage>
</organism>
<keyword evidence="7 15" id="KW-0812">Transmembrane</keyword>
<keyword evidence="14" id="KW-0175">Coiled coil</keyword>
<dbReference type="PRINTS" id="PR00344">
    <property type="entry name" value="BCTRLSENSOR"/>
</dbReference>
<dbReference type="EMBL" id="LR130778">
    <property type="protein sequence ID" value="VDN48255.1"/>
    <property type="molecule type" value="Genomic_DNA"/>
</dbReference>
<dbReference type="RefSeq" id="WP_125137416.1">
    <property type="nucleotide sequence ID" value="NZ_LR130778.1"/>
</dbReference>
<name>A0A3P7NZ59_9FIRM</name>
<evidence type="ECO:0000256" key="1">
    <source>
        <dbReference type="ARBA" id="ARBA00000085"/>
    </source>
</evidence>
<keyword evidence="19" id="KW-1185">Reference proteome</keyword>
<dbReference type="Pfam" id="PF00512">
    <property type="entry name" value="HisKA"/>
    <property type="match status" value="1"/>
</dbReference>
<evidence type="ECO:0000256" key="14">
    <source>
        <dbReference type="SAM" id="Coils"/>
    </source>
</evidence>